<gene>
    <name evidence="7" type="ORF">ERS007679_02549</name>
    <name evidence="1" type="ORF">ERS007681_03005</name>
    <name evidence="2" type="ORF">ERS007688_02872</name>
    <name evidence="6" type="ORF">ERS007703_00925</name>
    <name evidence="9" type="ORF">ERS007720_03249</name>
    <name evidence="8" type="ORF">ERS007741_01303</name>
    <name evidence="5" type="ORF">ERS027646_03534</name>
    <name evidence="4" type="ORF">ERS027659_02957</name>
    <name evidence="3" type="ORF">ERS027661_02812</name>
</gene>
<dbReference type="EMBL" id="CSAJ01000501">
    <property type="protein sequence ID" value="COW77300.1"/>
    <property type="molecule type" value="Genomic_DNA"/>
</dbReference>
<evidence type="ECO:0000313" key="13">
    <source>
        <dbReference type="Proteomes" id="UP000046947"/>
    </source>
</evidence>
<evidence type="ECO:0000313" key="9">
    <source>
        <dbReference type="EMBL" id="COW77300.1"/>
    </source>
</evidence>
<dbReference type="AlphaFoldDB" id="A0A0U0S4Y7"/>
<dbReference type="EMBL" id="CSAD01000361">
    <property type="protein sequence ID" value="COV83589.1"/>
    <property type="molecule type" value="Genomic_DNA"/>
</dbReference>
<dbReference type="Proteomes" id="UP000038802">
    <property type="component" value="Unassembled WGS sequence"/>
</dbReference>
<dbReference type="Proteomes" id="UP000048948">
    <property type="component" value="Unassembled WGS sequence"/>
</dbReference>
<dbReference type="EMBL" id="CSAE01000067">
    <property type="protein sequence ID" value="COV24621.1"/>
    <property type="molecule type" value="Genomic_DNA"/>
</dbReference>
<accession>A0A0U0S4Y7</accession>
<evidence type="ECO:0000313" key="4">
    <source>
        <dbReference type="EMBL" id="CKS33585.1"/>
    </source>
</evidence>
<evidence type="ECO:0000313" key="7">
    <source>
        <dbReference type="EMBL" id="COV83589.1"/>
    </source>
</evidence>
<evidence type="ECO:0000313" key="10">
    <source>
        <dbReference type="Proteomes" id="UP000038802"/>
    </source>
</evidence>
<evidence type="ECO:0000313" key="8">
    <source>
        <dbReference type="EMBL" id="COW04536.1"/>
    </source>
</evidence>
<sequence length="93" mass="9284">MNADNAIAAPRYPASTSPKLPYAKSALPIAGPPTVMNATVGISVIMVSLVASDRSASTAGVSSAAALRLSRGITTVSTVTPIMPNGNISTSQV</sequence>
<dbReference type="Proteomes" id="UP000048289">
    <property type="component" value="Unassembled WGS sequence"/>
</dbReference>
<evidence type="ECO:0000313" key="15">
    <source>
        <dbReference type="Proteomes" id="UP000048600"/>
    </source>
</evidence>
<dbReference type="EMBL" id="CHKL01000108">
    <property type="protein sequence ID" value="COW04536.1"/>
    <property type="molecule type" value="Genomic_DNA"/>
</dbReference>
<dbReference type="Proteomes" id="UP000050164">
    <property type="component" value="Unassembled WGS sequence"/>
</dbReference>
<dbReference type="EMBL" id="CNFU01000643">
    <property type="protein sequence ID" value="CKS25139.1"/>
    <property type="molecule type" value="Genomic_DNA"/>
</dbReference>
<dbReference type="EMBL" id="CFOH01000539">
    <property type="protein sequence ID" value="CFE60439.1"/>
    <property type="molecule type" value="Genomic_DNA"/>
</dbReference>
<evidence type="ECO:0000313" key="12">
    <source>
        <dbReference type="Proteomes" id="UP000045842"/>
    </source>
</evidence>
<proteinExistence type="predicted"/>
<evidence type="ECO:0000313" key="5">
    <source>
        <dbReference type="EMBL" id="CKT42222.1"/>
    </source>
</evidence>
<dbReference type="Proteomes" id="UP000048600">
    <property type="component" value="Unassembled WGS sequence"/>
</dbReference>
<name>A0A0U0S4Y7_MYCTX</name>
<evidence type="ECO:0000313" key="6">
    <source>
        <dbReference type="EMBL" id="COV24621.1"/>
    </source>
</evidence>
<organism evidence="6 10">
    <name type="scientific">Mycobacterium tuberculosis</name>
    <dbReference type="NCBI Taxonomy" id="1773"/>
    <lineage>
        <taxon>Bacteria</taxon>
        <taxon>Bacillati</taxon>
        <taxon>Actinomycetota</taxon>
        <taxon>Actinomycetes</taxon>
        <taxon>Mycobacteriales</taxon>
        <taxon>Mycobacteriaceae</taxon>
        <taxon>Mycobacterium</taxon>
        <taxon>Mycobacterium tuberculosis complex</taxon>
    </lineage>
</organism>
<dbReference type="Proteomes" id="UP000045842">
    <property type="component" value="Unassembled WGS sequence"/>
</dbReference>
<evidence type="ECO:0000313" key="3">
    <source>
        <dbReference type="EMBL" id="CKS25139.1"/>
    </source>
</evidence>
<evidence type="ECO:0000313" key="11">
    <source>
        <dbReference type="Proteomes" id="UP000044938"/>
    </source>
</evidence>
<dbReference type="EMBL" id="CNGE01000848">
    <property type="protein sequence ID" value="CKT42222.1"/>
    <property type="molecule type" value="Genomic_DNA"/>
</dbReference>
<dbReference type="Proteomes" id="UP000044938">
    <property type="component" value="Unassembled WGS sequence"/>
</dbReference>
<evidence type="ECO:0000313" key="16">
    <source>
        <dbReference type="Proteomes" id="UP000048948"/>
    </source>
</evidence>
<dbReference type="Proteomes" id="UP000046947">
    <property type="component" value="Unassembled WGS sequence"/>
</dbReference>
<evidence type="ECO:0000313" key="2">
    <source>
        <dbReference type="EMBL" id="CFE60439.1"/>
    </source>
</evidence>
<dbReference type="Proteomes" id="UP000049023">
    <property type="component" value="Unassembled WGS sequence"/>
</dbReference>
<protein>
    <submittedName>
        <fullName evidence="6">Uncharacterized protein</fullName>
    </submittedName>
</protein>
<dbReference type="EMBL" id="CFOE01000460">
    <property type="protein sequence ID" value="CFE41655.1"/>
    <property type="molecule type" value="Genomic_DNA"/>
</dbReference>
<evidence type="ECO:0000313" key="1">
    <source>
        <dbReference type="EMBL" id="CFE41655.1"/>
    </source>
</evidence>
<evidence type="ECO:0000313" key="14">
    <source>
        <dbReference type="Proteomes" id="UP000048289"/>
    </source>
</evidence>
<evidence type="ECO:0000313" key="18">
    <source>
        <dbReference type="Proteomes" id="UP000050164"/>
    </source>
</evidence>
<reference evidence="6" key="1">
    <citation type="submission" date="2015-03" db="EMBL/GenBank/DDBJ databases">
        <authorList>
            <person name="Murphy D."/>
        </authorList>
    </citation>
    <scope>NUCLEOTIDE SEQUENCE [LARGE SCALE GENOMIC DNA]</scope>
    <source>
        <strain evidence="6">K00500041</strain>
    </source>
</reference>
<evidence type="ECO:0000313" key="17">
    <source>
        <dbReference type="Proteomes" id="UP000049023"/>
    </source>
</evidence>
<dbReference type="EMBL" id="CNFT01000786">
    <property type="protein sequence ID" value="CKS33585.1"/>
    <property type="molecule type" value="Genomic_DNA"/>
</dbReference>
<reference evidence="10 11" key="2">
    <citation type="submission" date="2015-03" db="EMBL/GenBank/DDBJ databases">
        <authorList>
            <consortium name="Pathogen Informatics"/>
        </authorList>
    </citation>
    <scope>NUCLEOTIDE SEQUENCE [LARGE SCALE GENOMIC DNA]</scope>
    <source>
        <strain evidence="5 16">Bir 172</strain>
        <strain evidence="4 18">Bir 185</strain>
        <strain evidence="3 17">Bir 187</strain>
        <strain evidence="7 12">G09801536</strain>
        <strain evidence="1 14">G09901357</strain>
        <strain evidence="2 13">H09601792</strain>
        <strain evidence="10">K00500041</strain>
        <strain evidence="9 11">M09401471</strain>
        <strain evidence="8 15">P00601463</strain>
    </source>
</reference>